<organism evidence="2 3">
    <name type="scientific">Phanerochaete sordida</name>
    <dbReference type="NCBI Taxonomy" id="48140"/>
    <lineage>
        <taxon>Eukaryota</taxon>
        <taxon>Fungi</taxon>
        <taxon>Dikarya</taxon>
        <taxon>Basidiomycota</taxon>
        <taxon>Agaricomycotina</taxon>
        <taxon>Agaricomycetes</taxon>
        <taxon>Polyporales</taxon>
        <taxon>Phanerochaetaceae</taxon>
        <taxon>Phanerochaete</taxon>
    </lineage>
</organism>
<feature type="compositionally biased region" description="Basic and acidic residues" evidence="1">
    <location>
        <begin position="725"/>
        <end position="741"/>
    </location>
</feature>
<proteinExistence type="predicted"/>
<feature type="compositionally biased region" description="Low complexity" evidence="1">
    <location>
        <begin position="206"/>
        <end position="240"/>
    </location>
</feature>
<feature type="compositionally biased region" description="Basic and acidic residues" evidence="1">
    <location>
        <begin position="194"/>
        <end position="203"/>
    </location>
</feature>
<feature type="compositionally biased region" description="Polar residues" evidence="1">
    <location>
        <begin position="574"/>
        <end position="597"/>
    </location>
</feature>
<feature type="compositionally biased region" description="Pro residues" evidence="1">
    <location>
        <begin position="842"/>
        <end position="853"/>
    </location>
</feature>
<feature type="compositionally biased region" description="Polar residues" evidence="1">
    <location>
        <begin position="766"/>
        <end position="776"/>
    </location>
</feature>
<dbReference type="EMBL" id="BPQB01000003">
    <property type="protein sequence ID" value="GJE85850.1"/>
    <property type="molecule type" value="Genomic_DNA"/>
</dbReference>
<gene>
    <name evidence="2" type="ORF">PsYK624_019290</name>
</gene>
<reference evidence="2 3" key="1">
    <citation type="submission" date="2021-08" db="EMBL/GenBank/DDBJ databases">
        <title>Draft Genome Sequence of Phanerochaete sordida strain YK-624.</title>
        <authorList>
            <person name="Mori T."/>
            <person name="Dohra H."/>
            <person name="Suzuki T."/>
            <person name="Kawagishi H."/>
            <person name="Hirai H."/>
        </authorList>
    </citation>
    <scope>NUCLEOTIDE SEQUENCE [LARGE SCALE GENOMIC DNA]</scope>
    <source>
        <strain evidence="2 3">YK-624</strain>
    </source>
</reference>
<feature type="compositionally biased region" description="Polar residues" evidence="1">
    <location>
        <begin position="342"/>
        <end position="358"/>
    </location>
</feature>
<keyword evidence="3" id="KW-1185">Reference proteome</keyword>
<dbReference type="AlphaFoldDB" id="A0A9P3G0T2"/>
<feature type="region of interest" description="Disordered" evidence="1">
    <location>
        <begin position="529"/>
        <end position="649"/>
    </location>
</feature>
<feature type="compositionally biased region" description="Basic and acidic residues" evidence="1">
    <location>
        <begin position="126"/>
        <end position="151"/>
    </location>
</feature>
<evidence type="ECO:0000313" key="3">
    <source>
        <dbReference type="Proteomes" id="UP000703269"/>
    </source>
</evidence>
<feature type="compositionally biased region" description="Low complexity" evidence="1">
    <location>
        <begin position="82"/>
        <end position="106"/>
    </location>
</feature>
<comment type="caution">
    <text evidence="2">The sequence shown here is derived from an EMBL/GenBank/DDBJ whole genome shotgun (WGS) entry which is preliminary data.</text>
</comment>
<name>A0A9P3G0T2_9APHY</name>
<dbReference type="Proteomes" id="UP000703269">
    <property type="component" value="Unassembled WGS sequence"/>
</dbReference>
<dbReference type="OrthoDB" id="3195323at2759"/>
<feature type="region of interest" description="Disordered" evidence="1">
    <location>
        <begin position="305"/>
        <end position="365"/>
    </location>
</feature>
<feature type="region of interest" description="Disordered" evidence="1">
    <location>
        <begin position="1"/>
        <end position="260"/>
    </location>
</feature>
<feature type="region of interest" description="Disordered" evidence="1">
    <location>
        <begin position="1019"/>
        <end position="1040"/>
    </location>
</feature>
<feature type="compositionally biased region" description="Low complexity" evidence="1">
    <location>
        <begin position="1"/>
        <end position="16"/>
    </location>
</feature>
<feature type="compositionally biased region" description="Low complexity" evidence="1">
    <location>
        <begin position="790"/>
        <end position="804"/>
    </location>
</feature>
<feature type="region of interest" description="Disordered" evidence="1">
    <location>
        <begin position="724"/>
        <end position="932"/>
    </location>
</feature>
<accession>A0A9P3G0T2</accession>
<feature type="compositionally biased region" description="Basic and acidic residues" evidence="1">
    <location>
        <begin position="494"/>
        <end position="503"/>
    </location>
</feature>
<evidence type="ECO:0000313" key="2">
    <source>
        <dbReference type="EMBL" id="GJE85850.1"/>
    </source>
</evidence>
<evidence type="ECO:0000256" key="1">
    <source>
        <dbReference type="SAM" id="MobiDB-lite"/>
    </source>
</evidence>
<feature type="region of interest" description="Disordered" evidence="1">
    <location>
        <begin position="414"/>
        <end position="516"/>
    </location>
</feature>
<feature type="compositionally biased region" description="Polar residues" evidence="1">
    <location>
        <begin position="826"/>
        <end position="841"/>
    </location>
</feature>
<sequence length="1040" mass="112225">MSAQPSSSQSKWWSRSKSSKDVYPTRSNPPSGLPEMKPFPTIKHSKSKDSMTTSKLNNLVGHAFGKRSKKPTLTIQDPPPSVLSSSSSTYSRSTPATAATSPVYSPQPFFSNRPPAKSVASTVRSYEFDERSDPHTISEPRTPSDRPDRRSYQNSVFTLSDPDPFAAGSVIVPHFPQDPNRLSVYSDSSMLDPHGVKRFDAVHTNRISYGSSSSNSHSSPYDPYSPTSPSSSEMPSRRPSQNQGEKRNRRETFILTDGACDDPTGFDIAHGISERFQSGSVSSGSTVVPRQRFVSAATVFQAPEPLSREPARARGMTVAGDKARRPTINTAFTAPPAALPTQSRLQRQASQPLSQHSESPTTTATASPVMFSARSSISTGSATPHPPIASTRPLVLVRKASSSRVNLPPLTILPPTHLPPPPLSPLPLSDDVDSVESLVFPDPPSAGSSSFASLDDFPTAEEAHHFMTDEPTDPVLYGSPSPLQTFDLASPGDRYADERRDPSSSELSLTSPAEKRISGFSAQFIMERRASEASVNSARTSSYDDHGSASSTMSKKGPKKQRSFPRLPLPGLRHNSNGPTSPEAQQTPRSPSLTGSPQPRRRLFSGSSLRRGSVSKGSSSPPPTADDELRSMPHFSLDDSPPPRDTPAVQREHRPIMMSFTNMGNQLALVTENACIAPKWPEMLEAQTQPPPAPKRLSTTDYVPQRIMSPTDMLKLEQQFAADNARAREPTDRRQSKHDLDPADYGLAYVGGGHASSPMRSRAGSVLSTMSSNTHAMSDDGAEDAGTFGRLGPARPSGSSGRRPSTTELASPLRPGPLSRGLVPSPGSSRPSTAQASLASPPQTPAQEQPPSPLHATTALPPPPRPRQTRGHVREDSALTQASHRQSVVPLHPLSPPPMRRKNSRATTIAEDEPEPAGAAAGPASPPRPPSAFEQKALRRRSVMRKPSFLEIDDDGEEDDADLDFAREACGGAAVRAGLADIDERRTLADEPEEMESSFLDLDRSSFDTVRSYDGEAAYAHQHQHQHAYQPSFHGSFQAF</sequence>
<feature type="compositionally biased region" description="Low complexity" evidence="1">
    <location>
        <begin position="604"/>
        <end position="619"/>
    </location>
</feature>
<feature type="compositionally biased region" description="Pro residues" evidence="1">
    <location>
        <begin position="416"/>
        <end position="425"/>
    </location>
</feature>
<feature type="compositionally biased region" description="Low complexity" evidence="1">
    <location>
        <begin position="330"/>
        <end position="341"/>
    </location>
</feature>
<protein>
    <submittedName>
        <fullName evidence="2">Uncharacterized protein</fullName>
    </submittedName>
</protein>